<dbReference type="AlphaFoldDB" id="A0A3A9KWA8"/>
<dbReference type="PIRSF" id="PIRSF037260">
    <property type="entry name" value="UPF0223"/>
    <property type="match status" value="1"/>
</dbReference>
<dbReference type="SUPFAM" id="SSF158504">
    <property type="entry name" value="BH2638-like"/>
    <property type="match status" value="1"/>
</dbReference>
<gene>
    <name evidence="1" type="ORF">CR203_02155</name>
</gene>
<dbReference type="RefSeq" id="WP_110936494.1">
    <property type="nucleotide sequence ID" value="NZ_KZ614146.1"/>
</dbReference>
<sequence length="92" mass="10778">MDKDINLPISIDWSKDEVIDVVHFFDLIDAAYTKGVDRSILLDQYQKYKKVVPSQSEEKQHFKDYQEQSGQSAYHTIKMARENSDLKVINLK</sequence>
<dbReference type="OrthoDB" id="1649074at2"/>
<accession>A0A3A9KWA8</accession>
<dbReference type="NCBIfam" id="NF003353">
    <property type="entry name" value="PRK04387.1"/>
    <property type="match status" value="1"/>
</dbReference>
<proteinExistence type="predicted"/>
<keyword evidence="2" id="KW-1185">Reference proteome</keyword>
<name>A0A3A9KWA8_9BACI</name>
<dbReference type="InterPro" id="IPR007920">
    <property type="entry name" value="UPF0223"/>
</dbReference>
<comment type="caution">
    <text evidence="1">The sequence shown here is derived from an EMBL/GenBank/DDBJ whole genome shotgun (WGS) entry which is preliminary data.</text>
</comment>
<evidence type="ECO:0000313" key="2">
    <source>
        <dbReference type="Proteomes" id="UP000281498"/>
    </source>
</evidence>
<dbReference type="Gene3D" id="1.10.220.80">
    <property type="entry name" value="BH2638-like"/>
    <property type="match status" value="1"/>
</dbReference>
<dbReference type="Pfam" id="PF05256">
    <property type="entry name" value="UPF0223"/>
    <property type="match status" value="1"/>
</dbReference>
<reference evidence="1 2" key="1">
    <citation type="submission" date="2017-10" db="EMBL/GenBank/DDBJ databases">
        <title>Bacillus sp. nov., a halophilic bacterium isolated from a Keqin Lake.</title>
        <authorList>
            <person name="Wang H."/>
        </authorList>
    </citation>
    <scope>NUCLEOTIDE SEQUENCE [LARGE SCALE GENOMIC DNA]</scope>
    <source>
        <strain evidence="1 2">KCTC 13187</strain>
    </source>
</reference>
<dbReference type="EMBL" id="PDOE01000001">
    <property type="protein sequence ID" value="RKL68866.1"/>
    <property type="molecule type" value="Genomic_DNA"/>
</dbReference>
<organism evidence="1 2">
    <name type="scientific">Salipaludibacillus neizhouensis</name>
    <dbReference type="NCBI Taxonomy" id="885475"/>
    <lineage>
        <taxon>Bacteria</taxon>
        <taxon>Bacillati</taxon>
        <taxon>Bacillota</taxon>
        <taxon>Bacilli</taxon>
        <taxon>Bacillales</taxon>
        <taxon>Bacillaceae</taxon>
    </lineage>
</organism>
<protein>
    <submittedName>
        <fullName evidence="1">Uncharacterized protein</fullName>
    </submittedName>
</protein>
<evidence type="ECO:0000313" key="1">
    <source>
        <dbReference type="EMBL" id="RKL68866.1"/>
    </source>
</evidence>
<dbReference type="InterPro" id="IPR023324">
    <property type="entry name" value="BH2638-like_sf"/>
</dbReference>
<dbReference type="Proteomes" id="UP000281498">
    <property type="component" value="Unassembled WGS sequence"/>
</dbReference>